<evidence type="ECO:0000256" key="1">
    <source>
        <dbReference type="PROSITE-ProRule" id="PRU00339"/>
    </source>
</evidence>
<dbReference type="InterPro" id="IPR016032">
    <property type="entry name" value="Sig_transdc_resp-reg_C-effctor"/>
</dbReference>
<gene>
    <name evidence="5" type="ORF">ACFQZJ_08940</name>
</gene>
<keyword evidence="2" id="KW-0472">Membrane</keyword>
<feature type="transmembrane region" description="Helical" evidence="2">
    <location>
        <begin position="401"/>
        <end position="421"/>
    </location>
</feature>
<keyword evidence="1" id="KW-0802">TPR repeat</keyword>
<evidence type="ECO:0000259" key="4">
    <source>
        <dbReference type="PROSITE" id="PS00622"/>
    </source>
</evidence>
<proteinExistence type="predicted"/>
<comment type="caution">
    <text evidence="5">The sequence shown here is derived from an EMBL/GenBank/DDBJ whole genome shotgun (WGS) entry which is preliminary data.</text>
</comment>
<evidence type="ECO:0000313" key="6">
    <source>
        <dbReference type="Proteomes" id="UP001597012"/>
    </source>
</evidence>
<evidence type="ECO:0000256" key="2">
    <source>
        <dbReference type="SAM" id="Phobius"/>
    </source>
</evidence>
<dbReference type="SUPFAM" id="SSF48452">
    <property type="entry name" value="TPR-like"/>
    <property type="match status" value="2"/>
</dbReference>
<dbReference type="InterPro" id="IPR036388">
    <property type="entry name" value="WH-like_DNA-bd_sf"/>
</dbReference>
<dbReference type="InterPro" id="IPR011990">
    <property type="entry name" value="TPR-like_helical_dom_sf"/>
</dbReference>
<dbReference type="PANTHER" id="PTHR10098:SF108">
    <property type="entry name" value="TETRATRICOPEPTIDE REPEAT PROTEIN 28"/>
    <property type="match status" value="1"/>
</dbReference>
<name>A0ABW3B4N2_9FLAO</name>
<keyword evidence="2" id="KW-1133">Transmembrane helix</keyword>
<evidence type="ECO:0000256" key="3">
    <source>
        <dbReference type="SAM" id="SignalP"/>
    </source>
</evidence>
<dbReference type="Proteomes" id="UP001597012">
    <property type="component" value="Unassembled WGS sequence"/>
</dbReference>
<dbReference type="Pfam" id="PF00196">
    <property type="entry name" value="GerE"/>
    <property type="match status" value="1"/>
</dbReference>
<reference evidence="6" key="1">
    <citation type="journal article" date="2019" name="Int. J. Syst. Evol. Microbiol.">
        <title>The Global Catalogue of Microorganisms (GCM) 10K type strain sequencing project: providing services to taxonomists for standard genome sequencing and annotation.</title>
        <authorList>
            <consortium name="The Broad Institute Genomics Platform"/>
            <consortium name="The Broad Institute Genome Sequencing Center for Infectious Disease"/>
            <person name="Wu L."/>
            <person name="Ma J."/>
        </authorList>
    </citation>
    <scope>NUCLEOTIDE SEQUENCE [LARGE SCALE GENOMIC DNA]</scope>
    <source>
        <strain evidence="6">CCUG 61948</strain>
    </source>
</reference>
<dbReference type="InterPro" id="IPR000792">
    <property type="entry name" value="Tscrpt_reg_LuxR_C"/>
</dbReference>
<keyword evidence="2" id="KW-0812">Transmembrane</keyword>
<dbReference type="SMART" id="SM00028">
    <property type="entry name" value="TPR"/>
    <property type="match status" value="6"/>
</dbReference>
<dbReference type="Pfam" id="PF13424">
    <property type="entry name" value="TPR_12"/>
    <property type="match status" value="2"/>
</dbReference>
<dbReference type="PANTHER" id="PTHR10098">
    <property type="entry name" value="RAPSYN-RELATED"/>
    <property type="match status" value="1"/>
</dbReference>
<accession>A0ABW3B4N2</accession>
<feature type="signal peptide" evidence="3">
    <location>
        <begin position="1"/>
        <end position="18"/>
    </location>
</feature>
<keyword evidence="3" id="KW-0732">Signal</keyword>
<dbReference type="Gene3D" id="1.25.40.10">
    <property type="entry name" value="Tetratricopeptide repeat domain"/>
    <property type="match status" value="2"/>
</dbReference>
<feature type="domain" description="HTH luxR-type" evidence="4">
    <location>
        <begin position="541"/>
        <end position="568"/>
    </location>
</feature>
<dbReference type="InterPro" id="IPR019734">
    <property type="entry name" value="TPR_rpt"/>
</dbReference>
<sequence>MKKWLLLLLIISPLLATGQDQKRVDSLLRLVPQQKDSALIWTYRSLFNTYARKNPVKAKPYLDSAFAIAKKTKITTNLHGYLLYDLGKFNSNSGNYLPSVTAYKMAIDSFAKIRNKGMQEVCYNNMGIPLRHLGRFDEALECYMTSIRLSKELGDEEEIRASAYLNIGNIHTELGNFALSTEYFRKVEAVCLEFENPWGVAISRSNIATNFYKEKRYEEALELYSTSLKFFLENDYQVEAAEEYGHVGDVYFEMGSAEEALEYYNKAFKEAENINDKATMVIARRKIGNVRFKQRDYNEALQNYEKSLDLALLNGAKVEAKDNLLKIADTYAAMGHFKAAYNYRTRHFVAHDSIFEKNKIDQINLLEVQYQTEMKETEIALQKEEITTLNQEVEINTLKKGLYAGGMFSALALSGLLFFGFRQRMKKNRIAREKQEEIYKQEIEHKKKELASQTLHLVQKSRFISELKDNLEKVRSSPEKFKVEFKRIVMLLKKQSAADKDWEVFKSYFSEVHQDFDEKLKSLNSKITDKELRLASYVKMGLNNTEIADILNVLPSSIHTSKYRLKQKLNIDKKLEFDSFIKGL</sequence>
<feature type="repeat" description="TPR" evidence="1">
    <location>
        <begin position="241"/>
        <end position="274"/>
    </location>
</feature>
<organism evidence="5 6">
    <name type="scientific">Maribacter chungangensis</name>
    <dbReference type="NCBI Taxonomy" id="1069117"/>
    <lineage>
        <taxon>Bacteria</taxon>
        <taxon>Pseudomonadati</taxon>
        <taxon>Bacteroidota</taxon>
        <taxon>Flavobacteriia</taxon>
        <taxon>Flavobacteriales</taxon>
        <taxon>Flavobacteriaceae</taxon>
        <taxon>Maribacter</taxon>
    </lineage>
</organism>
<dbReference type="EMBL" id="JBHTHY010000006">
    <property type="protein sequence ID" value="MFD0797584.1"/>
    <property type="molecule type" value="Genomic_DNA"/>
</dbReference>
<dbReference type="PROSITE" id="PS50005">
    <property type="entry name" value="TPR"/>
    <property type="match status" value="2"/>
</dbReference>
<dbReference type="PROSITE" id="PS00622">
    <property type="entry name" value="HTH_LUXR_1"/>
    <property type="match status" value="1"/>
</dbReference>
<dbReference type="Gene3D" id="1.10.10.10">
    <property type="entry name" value="Winged helix-like DNA-binding domain superfamily/Winged helix DNA-binding domain"/>
    <property type="match status" value="1"/>
</dbReference>
<protein>
    <submittedName>
        <fullName evidence="5">Tetratricopeptide repeat protein</fullName>
    </submittedName>
</protein>
<keyword evidence="6" id="KW-1185">Reference proteome</keyword>
<feature type="repeat" description="TPR" evidence="1">
    <location>
        <begin position="281"/>
        <end position="314"/>
    </location>
</feature>
<feature type="chain" id="PRO_5047462171" evidence="3">
    <location>
        <begin position="19"/>
        <end position="584"/>
    </location>
</feature>
<dbReference type="RefSeq" id="WP_379933982.1">
    <property type="nucleotide sequence ID" value="NZ_JBHTHY010000006.1"/>
</dbReference>
<dbReference type="SUPFAM" id="SSF46894">
    <property type="entry name" value="C-terminal effector domain of the bipartite response regulators"/>
    <property type="match status" value="1"/>
</dbReference>
<evidence type="ECO:0000313" key="5">
    <source>
        <dbReference type="EMBL" id="MFD0797584.1"/>
    </source>
</evidence>